<comment type="subunit">
    <text evidence="6">Component of the ribosomal small subunit (SSU) processome composed of at least 40 protein subunits and snoRNA U3.</text>
</comment>
<gene>
    <name evidence="9" type="ORF">THASP1DRAFT_31740</name>
</gene>
<evidence type="ECO:0000259" key="8">
    <source>
        <dbReference type="Pfam" id="PF22916"/>
    </source>
</evidence>
<dbReference type="InterPro" id="IPR010678">
    <property type="entry name" value="UTP25"/>
</dbReference>
<dbReference type="GO" id="GO:0032040">
    <property type="term" value="C:small-subunit processome"/>
    <property type="evidence" value="ECO:0007669"/>
    <property type="project" value="TreeGrafter"/>
</dbReference>
<keyword evidence="6" id="KW-0690">Ribosome biogenesis</keyword>
<evidence type="ECO:0000256" key="5">
    <source>
        <dbReference type="ARBA" id="ARBA00023242"/>
    </source>
</evidence>
<dbReference type="GO" id="GO:0019843">
    <property type="term" value="F:rRNA binding"/>
    <property type="evidence" value="ECO:0007669"/>
    <property type="project" value="TreeGrafter"/>
</dbReference>
<dbReference type="InterPro" id="IPR053940">
    <property type="entry name" value="UTP25_NTPase-like"/>
</dbReference>
<dbReference type="Gene3D" id="3.40.50.300">
    <property type="entry name" value="P-loop containing nucleotide triphosphate hydrolases"/>
    <property type="match status" value="1"/>
</dbReference>
<protein>
    <recommendedName>
        <fullName evidence="4 6">U3 small nucleolar RNA-associated protein 25</fullName>
        <shortName evidence="6">U3 snoRNA-associated protein 25</shortName>
    </recommendedName>
</protein>
<dbReference type="OrthoDB" id="10264378at2759"/>
<organism evidence="9 10">
    <name type="scientific">Thamnocephalis sphaerospora</name>
    <dbReference type="NCBI Taxonomy" id="78915"/>
    <lineage>
        <taxon>Eukaryota</taxon>
        <taxon>Fungi</taxon>
        <taxon>Fungi incertae sedis</taxon>
        <taxon>Zoopagomycota</taxon>
        <taxon>Zoopagomycotina</taxon>
        <taxon>Zoopagomycetes</taxon>
        <taxon>Zoopagales</taxon>
        <taxon>Sigmoideomycetaceae</taxon>
        <taxon>Thamnocephalis</taxon>
    </lineage>
</organism>
<evidence type="ECO:0000313" key="10">
    <source>
        <dbReference type="Proteomes" id="UP000271241"/>
    </source>
</evidence>
<dbReference type="PANTHER" id="PTHR12933">
    <property type="entry name" value="ORF PROTEIN-RELATED"/>
    <property type="match status" value="1"/>
</dbReference>
<feature type="domain" description="UTP25 NTP hydrolase-like" evidence="8">
    <location>
        <begin position="17"/>
        <end position="277"/>
    </location>
</feature>
<dbReference type="AlphaFoldDB" id="A0A4P9XKU7"/>
<evidence type="ECO:0000313" key="9">
    <source>
        <dbReference type="EMBL" id="RKP06438.1"/>
    </source>
</evidence>
<comment type="similarity">
    <text evidence="3 6">Belongs to the UTP25 family.</text>
</comment>
<feature type="domain" description="UTP25 C-terminal" evidence="7">
    <location>
        <begin position="286"/>
        <end position="471"/>
    </location>
</feature>
<dbReference type="InterPro" id="IPR027417">
    <property type="entry name" value="P-loop_NTPase"/>
</dbReference>
<comment type="function">
    <text evidence="1 6">DEAD-box RNA helicase-like protein required for pre-18S rRNA processing, specifically at sites A0, A1, and A2.</text>
</comment>
<evidence type="ECO:0000256" key="1">
    <source>
        <dbReference type="ARBA" id="ARBA00002883"/>
    </source>
</evidence>
<comment type="subcellular location">
    <subcellularLocation>
        <location evidence="2 6">Nucleus</location>
        <location evidence="2 6">Nucleolus</location>
    </subcellularLocation>
</comment>
<dbReference type="EMBL" id="KZ992882">
    <property type="protein sequence ID" value="RKP06438.1"/>
    <property type="molecule type" value="Genomic_DNA"/>
</dbReference>
<keyword evidence="6" id="KW-0698">rRNA processing</keyword>
<dbReference type="Pfam" id="PF22916">
    <property type="entry name" value="UTP25_NTPase-like"/>
    <property type="match status" value="1"/>
</dbReference>
<evidence type="ECO:0000256" key="3">
    <source>
        <dbReference type="ARBA" id="ARBA00009223"/>
    </source>
</evidence>
<keyword evidence="6" id="KW-0687">Ribonucleoprotein</keyword>
<dbReference type="SUPFAM" id="SSF52540">
    <property type="entry name" value="P-loop containing nucleoside triphosphate hydrolases"/>
    <property type="match status" value="1"/>
</dbReference>
<keyword evidence="10" id="KW-1185">Reference proteome</keyword>
<sequence>MQFTPLQLKLMAAMHGYRDLLYTNRTQTDADAIRNVYALHILNHVYHTRDRVLKNNMKIVRCQAEEKETPEVRDQGFTRPKVLVMLPTRSAAVRLVDDLIKLSGCESVDKKKRFQKEFGTIKELEAVEDATDYTAFFGGNSDDHFRVGIKFTRKTMKLFSEFYASDVIIASPLGLRTIIGAQGEKKRDFDFLSSIEMLVMDQADAFLMQNWDHVEHVLDHLNLIPTDSHDCDFSRVKNWYLDGRAAYVRQTLIFSDYLAPELNALFAKYCRNVAGKIKTRQTCGGSINEVSLQVQQIFSRVDCTSLAKEADMRFNHFKEKVFPALKQSALQQTSTMIFIPSYFDYVRVRNYLDELDVNFVEICEYTDVPETTRSRSVFYHGKCDFILYTERVHFYRRYRIRGTKHIFFYQLPEHAHFYPELLSTLADADDGLRDLTISALYTRYDQLRLERIVGSQRATRMIRGEKSAYMFA</sequence>
<dbReference type="Pfam" id="PF06862">
    <property type="entry name" value="Utp25_C"/>
    <property type="match status" value="1"/>
</dbReference>
<dbReference type="PANTHER" id="PTHR12933:SF0">
    <property type="entry name" value="U3 SMALL NUCLEOLAR RNA-ASSOCIATED PROTEIN 25 HOMOLOG"/>
    <property type="match status" value="1"/>
</dbReference>
<dbReference type="Proteomes" id="UP000271241">
    <property type="component" value="Unassembled WGS sequence"/>
</dbReference>
<name>A0A4P9XKU7_9FUNG</name>
<keyword evidence="5 6" id="KW-0539">Nucleus</keyword>
<accession>A0A4P9XKU7</accession>
<dbReference type="FunFam" id="3.40.50.300:FF:001559">
    <property type="entry name" value="U3 small nucleolar RNA-associated protein 25"/>
    <property type="match status" value="1"/>
</dbReference>
<reference evidence="10" key="1">
    <citation type="journal article" date="2018" name="Nat. Microbiol.">
        <title>Leveraging single-cell genomics to expand the fungal tree of life.</title>
        <authorList>
            <person name="Ahrendt S.R."/>
            <person name="Quandt C.A."/>
            <person name="Ciobanu D."/>
            <person name="Clum A."/>
            <person name="Salamov A."/>
            <person name="Andreopoulos B."/>
            <person name="Cheng J.F."/>
            <person name="Woyke T."/>
            <person name="Pelin A."/>
            <person name="Henrissat B."/>
            <person name="Reynolds N.K."/>
            <person name="Benny G.L."/>
            <person name="Smith M.E."/>
            <person name="James T.Y."/>
            <person name="Grigoriev I.V."/>
        </authorList>
    </citation>
    <scope>NUCLEOTIDE SEQUENCE [LARGE SCALE GENOMIC DNA]</scope>
    <source>
        <strain evidence="10">RSA 1356</strain>
    </source>
</reference>
<evidence type="ECO:0000256" key="6">
    <source>
        <dbReference type="RuleBase" id="RU365070"/>
    </source>
</evidence>
<dbReference type="GO" id="GO:0034511">
    <property type="term" value="F:U3 snoRNA binding"/>
    <property type="evidence" value="ECO:0007669"/>
    <property type="project" value="InterPro"/>
</dbReference>
<proteinExistence type="inferred from homology"/>
<dbReference type="GO" id="GO:0000462">
    <property type="term" value="P:maturation of SSU-rRNA from tricistronic rRNA transcript (SSU-rRNA, 5.8S rRNA, LSU-rRNA)"/>
    <property type="evidence" value="ECO:0007669"/>
    <property type="project" value="TreeGrafter"/>
</dbReference>
<evidence type="ECO:0000256" key="4">
    <source>
        <dbReference type="ARBA" id="ARBA00015422"/>
    </source>
</evidence>
<dbReference type="InterPro" id="IPR053939">
    <property type="entry name" value="UTP25_C"/>
</dbReference>
<evidence type="ECO:0000259" key="7">
    <source>
        <dbReference type="Pfam" id="PF06862"/>
    </source>
</evidence>
<dbReference type="STRING" id="78915.A0A4P9XKU7"/>
<evidence type="ECO:0000256" key="2">
    <source>
        <dbReference type="ARBA" id="ARBA00004604"/>
    </source>
</evidence>